<dbReference type="Pfam" id="PF02518">
    <property type="entry name" value="HATPase_c"/>
    <property type="match status" value="1"/>
</dbReference>
<dbReference type="SMART" id="SM00387">
    <property type="entry name" value="HATPase_c"/>
    <property type="match status" value="1"/>
</dbReference>
<dbReference type="InterPro" id="IPR003594">
    <property type="entry name" value="HATPase_dom"/>
</dbReference>
<dbReference type="SUPFAM" id="SSF55874">
    <property type="entry name" value="ATPase domain of HSP90 chaperone/DNA topoisomerase II/histidine kinase"/>
    <property type="match status" value="1"/>
</dbReference>
<dbReference type="PANTHER" id="PTHR24421">
    <property type="entry name" value="NITRATE/NITRITE SENSOR PROTEIN NARX-RELATED"/>
    <property type="match status" value="1"/>
</dbReference>
<keyword evidence="6" id="KW-1185">Reference proteome</keyword>
<dbReference type="GO" id="GO:0016020">
    <property type="term" value="C:membrane"/>
    <property type="evidence" value="ECO:0007669"/>
    <property type="project" value="InterPro"/>
</dbReference>
<dbReference type="Proteomes" id="UP000055060">
    <property type="component" value="Unassembled WGS sequence"/>
</dbReference>
<dbReference type="AlphaFoldDB" id="A0A0S7BGL0"/>
<feature type="domain" description="Histidine kinase" evidence="4">
    <location>
        <begin position="401"/>
        <end position="589"/>
    </location>
</feature>
<evidence type="ECO:0000256" key="2">
    <source>
        <dbReference type="ARBA" id="ARBA00022777"/>
    </source>
</evidence>
<dbReference type="Gene3D" id="3.30.450.40">
    <property type="match status" value="2"/>
</dbReference>
<dbReference type="InterPro" id="IPR011712">
    <property type="entry name" value="Sig_transdc_His_kin_sub3_dim/P"/>
</dbReference>
<dbReference type="InterPro" id="IPR036890">
    <property type="entry name" value="HATPase_C_sf"/>
</dbReference>
<dbReference type="InterPro" id="IPR005467">
    <property type="entry name" value="His_kinase_dom"/>
</dbReference>
<dbReference type="Pfam" id="PF01590">
    <property type="entry name" value="GAF"/>
    <property type="match status" value="1"/>
</dbReference>
<dbReference type="STRING" id="360412.LARV_01393"/>
<evidence type="ECO:0000256" key="3">
    <source>
        <dbReference type="ARBA" id="ARBA00023012"/>
    </source>
</evidence>
<name>A0A0S7BGL0_9CHLR</name>
<evidence type="ECO:0000259" key="4">
    <source>
        <dbReference type="PROSITE" id="PS50109"/>
    </source>
</evidence>
<dbReference type="PROSITE" id="PS50109">
    <property type="entry name" value="HIS_KIN"/>
    <property type="match status" value="1"/>
</dbReference>
<dbReference type="Pfam" id="PF07730">
    <property type="entry name" value="HisKA_3"/>
    <property type="match status" value="1"/>
</dbReference>
<dbReference type="InterPro" id="IPR029016">
    <property type="entry name" value="GAF-like_dom_sf"/>
</dbReference>
<dbReference type="EMBL" id="DF967972">
    <property type="protein sequence ID" value="GAP13638.1"/>
    <property type="molecule type" value="Genomic_DNA"/>
</dbReference>
<sequence length="598" mass="65626">MKIVERQKSTAKRAGNPTVCPVDQSYFLCDPVSCSTQKHAIEIETLLSIQQAITSHLDLSGVLQMIADEARRLTSAKLSFLYVLEEDDLCLSAVSGSDSTDALIGYRVPVAQSVAGQSIQTSQPIMLTDIHEDDARIYREAIEPFGNVGCYLTVPLIYENRSIGVIAVADACNAVLSSDSLRVLSMLAPCAVIGIENARLYQEQQERRLEAEGRHQMAESLRVMLAILNSNRSLGEILDYIVTHVSGRLLGCQGTAIFTYSAKDQTLGIQAANGLSTNLVDAQYLPGYGAARQAVETGRPVSVTNAKKEIASDESYLDTTAAEWAMVSQLMINFQSWLAVPLIVKGELYGTILLYFSEPRIFSTEEINLALMFSDQVALAIENARLRMQAEEAAVIAERNRLARELHDAVSQTLFSANLIAEVLPRLWERDQTEARARLVELRQLTRGAFAEMRTLLFELRPAVFKEAKLGDLLKHLTQGISIQSQIPIALNVEGEQSLSPEVKIALYRITQEALNNIVKHADPTQASVNLRCQPDKMALSICDNGCGFNPAAVSSDHFGLSIMQERAASINANLNLKSKPDCGTQIEVVWLAPGQKE</sequence>
<dbReference type="GO" id="GO:0046983">
    <property type="term" value="F:protein dimerization activity"/>
    <property type="evidence" value="ECO:0007669"/>
    <property type="project" value="InterPro"/>
</dbReference>
<keyword evidence="3" id="KW-0902">Two-component regulatory system</keyword>
<dbReference type="Gene3D" id="3.30.565.10">
    <property type="entry name" value="Histidine kinase-like ATPase, C-terminal domain"/>
    <property type="match status" value="1"/>
</dbReference>
<dbReference type="GO" id="GO:0000155">
    <property type="term" value="F:phosphorelay sensor kinase activity"/>
    <property type="evidence" value="ECO:0007669"/>
    <property type="project" value="InterPro"/>
</dbReference>
<keyword evidence="2 5" id="KW-0418">Kinase</keyword>
<gene>
    <name evidence="5" type="ORF">LARV_01393</name>
</gene>
<dbReference type="Pfam" id="PF13185">
    <property type="entry name" value="GAF_2"/>
    <property type="match status" value="1"/>
</dbReference>
<dbReference type="InterPro" id="IPR003018">
    <property type="entry name" value="GAF"/>
</dbReference>
<dbReference type="InterPro" id="IPR050482">
    <property type="entry name" value="Sensor_HK_TwoCompSys"/>
</dbReference>
<protein>
    <submittedName>
        <fullName evidence="5">Histidine kinase</fullName>
    </submittedName>
</protein>
<accession>A0A0S7BGL0</accession>
<evidence type="ECO:0000313" key="6">
    <source>
        <dbReference type="Proteomes" id="UP000055060"/>
    </source>
</evidence>
<organism evidence="5">
    <name type="scientific">Longilinea arvoryzae</name>
    <dbReference type="NCBI Taxonomy" id="360412"/>
    <lineage>
        <taxon>Bacteria</taxon>
        <taxon>Bacillati</taxon>
        <taxon>Chloroflexota</taxon>
        <taxon>Anaerolineae</taxon>
        <taxon>Anaerolineales</taxon>
        <taxon>Anaerolineaceae</taxon>
        <taxon>Longilinea</taxon>
    </lineage>
</organism>
<dbReference type="SUPFAM" id="SSF55781">
    <property type="entry name" value="GAF domain-like"/>
    <property type="match status" value="2"/>
</dbReference>
<dbReference type="CDD" id="cd16917">
    <property type="entry name" value="HATPase_UhpB-NarQ-NarX-like"/>
    <property type="match status" value="1"/>
</dbReference>
<evidence type="ECO:0000256" key="1">
    <source>
        <dbReference type="ARBA" id="ARBA00022679"/>
    </source>
</evidence>
<dbReference type="SMART" id="SM00065">
    <property type="entry name" value="GAF"/>
    <property type="match status" value="2"/>
</dbReference>
<proteinExistence type="predicted"/>
<dbReference type="Gene3D" id="1.20.5.1930">
    <property type="match status" value="1"/>
</dbReference>
<dbReference type="OrthoDB" id="9781904at2"/>
<reference evidence="5" key="1">
    <citation type="submission" date="2015-07" db="EMBL/GenBank/DDBJ databases">
        <title>Draft Genome Sequences of Anaerolinea thermolimosa IMO-1, Bellilinea caldifistulae GOMI-1, Leptolinea tardivitalis YMTK-2, Levilinea saccharolytica KIBI-1,Longilinea arvoryzae KOME-1, Previously Described as Members of the Anaerolineaceae (Chloroflexi).</title>
        <authorList>
            <person name="Sekiguchi Y."/>
            <person name="Ohashi A."/>
            <person name="Matsuura N."/>
            <person name="Tourlousse M.D."/>
        </authorList>
    </citation>
    <scope>NUCLEOTIDE SEQUENCE [LARGE SCALE GENOMIC DNA]</scope>
    <source>
        <strain evidence="5">KOME-1</strain>
    </source>
</reference>
<evidence type="ECO:0000313" key="5">
    <source>
        <dbReference type="EMBL" id="GAP13638.1"/>
    </source>
</evidence>
<keyword evidence="1" id="KW-0808">Transferase</keyword>
<dbReference type="RefSeq" id="WP_083522392.1">
    <property type="nucleotide sequence ID" value="NZ_DF967972.1"/>
</dbReference>